<evidence type="ECO:0000313" key="1">
    <source>
        <dbReference type="EMBL" id="CUM81428.1"/>
    </source>
</evidence>
<gene>
    <name evidence="1" type="ORF">ERS852425_00800</name>
    <name evidence="2" type="ORF">ERS852571_02569</name>
</gene>
<dbReference type="Proteomes" id="UP000095598">
    <property type="component" value="Unassembled WGS sequence"/>
</dbReference>
<evidence type="ECO:0000313" key="2">
    <source>
        <dbReference type="EMBL" id="CUN10832.1"/>
    </source>
</evidence>
<proteinExistence type="predicted"/>
<evidence type="ECO:0000313" key="4">
    <source>
        <dbReference type="Proteomes" id="UP000095598"/>
    </source>
</evidence>
<name>A0A173U6Z8_ANAHA</name>
<dbReference type="AlphaFoldDB" id="A0A173U6Z8"/>
<organism evidence="2 3">
    <name type="scientific">Anaerostipes hadrus</name>
    <dbReference type="NCBI Taxonomy" id="649756"/>
    <lineage>
        <taxon>Bacteria</taxon>
        <taxon>Bacillati</taxon>
        <taxon>Bacillota</taxon>
        <taxon>Clostridia</taxon>
        <taxon>Lachnospirales</taxon>
        <taxon>Lachnospiraceae</taxon>
        <taxon>Anaerostipes</taxon>
    </lineage>
</organism>
<reference evidence="3 4" key="1">
    <citation type="submission" date="2015-09" db="EMBL/GenBank/DDBJ databases">
        <authorList>
            <consortium name="Pathogen Informatics"/>
        </authorList>
    </citation>
    <scope>NUCLEOTIDE SEQUENCE [LARGE SCALE GENOMIC DNA]</scope>
    <source>
        <strain evidence="1 4">2789STDY5608868</strain>
        <strain evidence="2 3">2789STDY5834959</strain>
    </source>
</reference>
<accession>A0A173U6Z8</accession>
<evidence type="ECO:0000313" key="3">
    <source>
        <dbReference type="Proteomes" id="UP000095553"/>
    </source>
</evidence>
<dbReference type="EMBL" id="CYXT01000003">
    <property type="protein sequence ID" value="CUM81428.1"/>
    <property type="molecule type" value="Genomic_DNA"/>
</dbReference>
<sequence>MKNRSGEKIKLASIDELLGVVNEESAMEIEISKIHPFKIVRPDKGE</sequence>
<dbReference type="EMBL" id="CYXY01000018">
    <property type="protein sequence ID" value="CUN10832.1"/>
    <property type="molecule type" value="Genomic_DNA"/>
</dbReference>
<protein>
    <submittedName>
        <fullName evidence="2">Uncharacterized protein</fullName>
    </submittedName>
</protein>
<dbReference type="Proteomes" id="UP000095553">
    <property type="component" value="Unassembled WGS sequence"/>
</dbReference>